<accession>A0A9K3J4J6</accession>
<gene>
    <name evidence="1" type="ORF">HanXRQr2_Chr04g0149471</name>
</gene>
<proteinExistence type="predicted"/>
<dbReference type="PANTHER" id="PTHR47181:SF2">
    <property type="entry name" value="BRCA1 C TERMINUS DOMAIN CONTAINING PROTEIN, EXPRESSED"/>
    <property type="match status" value="1"/>
</dbReference>
<sequence length="54" mass="6251">MSERTWIQPRSVMYVPVRDLNGIPGATSLVICLTGYQREDREDIMVMSKEVEYS</sequence>
<dbReference type="Gramene" id="mRNA:HanXRQr2_Chr04g0149471">
    <property type="protein sequence ID" value="mRNA:HanXRQr2_Chr04g0149471"/>
    <property type="gene ID" value="HanXRQr2_Chr04g0149471"/>
</dbReference>
<dbReference type="InterPro" id="IPR044254">
    <property type="entry name" value="At4g02110-like"/>
</dbReference>
<evidence type="ECO:0000313" key="2">
    <source>
        <dbReference type="Proteomes" id="UP000215914"/>
    </source>
</evidence>
<dbReference type="EMBL" id="MNCJ02000319">
    <property type="protein sequence ID" value="KAF5808781.1"/>
    <property type="molecule type" value="Genomic_DNA"/>
</dbReference>
<dbReference type="PANTHER" id="PTHR47181">
    <property type="entry name" value="BRCA1 C TERMINUS DOMAIN CONTAINING PROTEIN, EXPRESSED"/>
    <property type="match status" value="1"/>
</dbReference>
<name>A0A9K3J4J6_HELAN</name>
<evidence type="ECO:0000313" key="1">
    <source>
        <dbReference type="EMBL" id="KAF5808781.1"/>
    </source>
</evidence>
<reference evidence="1" key="2">
    <citation type="submission" date="2020-06" db="EMBL/GenBank/DDBJ databases">
        <title>Helianthus annuus Genome sequencing and assembly Release 2.</title>
        <authorList>
            <person name="Gouzy J."/>
            <person name="Langlade N."/>
            <person name="Munos S."/>
        </authorList>
    </citation>
    <scope>NUCLEOTIDE SEQUENCE</scope>
    <source>
        <tissue evidence="1">Leaves</tissue>
    </source>
</reference>
<organism evidence="1 2">
    <name type="scientific">Helianthus annuus</name>
    <name type="common">Common sunflower</name>
    <dbReference type="NCBI Taxonomy" id="4232"/>
    <lineage>
        <taxon>Eukaryota</taxon>
        <taxon>Viridiplantae</taxon>
        <taxon>Streptophyta</taxon>
        <taxon>Embryophyta</taxon>
        <taxon>Tracheophyta</taxon>
        <taxon>Spermatophyta</taxon>
        <taxon>Magnoliopsida</taxon>
        <taxon>eudicotyledons</taxon>
        <taxon>Gunneridae</taxon>
        <taxon>Pentapetalae</taxon>
        <taxon>asterids</taxon>
        <taxon>campanulids</taxon>
        <taxon>Asterales</taxon>
        <taxon>Asteraceae</taxon>
        <taxon>Asteroideae</taxon>
        <taxon>Heliantheae alliance</taxon>
        <taxon>Heliantheae</taxon>
        <taxon>Helianthus</taxon>
    </lineage>
</organism>
<protein>
    <submittedName>
        <fullName evidence="1">Uncharacterized protein</fullName>
    </submittedName>
</protein>
<keyword evidence="2" id="KW-1185">Reference proteome</keyword>
<reference evidence="1" key="1">
    <citation type="journal article" date="2017" name="Nature">
        <title>The sunflower genome provides insights into oil metabolism, flowering and Asterid evolution.</title>
        <authorList>
            <person name="Badouin H."/>
            <person name="Gouzy J."/>
            <person name="Grassa C.J."/>
            <person name="Murat F."/>
            <person name="Staton S.E."/>
            <person name="Cottret L."/>
            <person name="Lelandais-Briere C."/>
            <person name="Owens G.L."/>
            <person name="Carrere S."/>
            <person name="Mayjonade B."/>
            <person name="Legrand L."/>
            <person name="Gill N."/>
            <person name="Kane N.C."/>
            <person name="Bowers J.E."/>
            <person name="Hubner S."/>
            <person name="Bellec A."/>
            <person name="Berard A."/>
            <person name="Berges H."/>
            <person name="Blanchet N."/>
            <person name="Boniface M.C."/>
            <person name="Brunel D."/>
            <person name="Catrice O."/>
            <person name="Chaidir N."/>
            <person name="Claudel C."/>
            <person name="Donnadieu C."/>
            <person name="Faraut T."/>
            <person name="Fievet G."/>
            <person name="Helmstetter N."/>
            <person name="King M."/>
            <person name="Knapp S.J."/>
            <person name="Lai Z."/>
            <person name="Le Paslier M.C."/>
            <person name="Lippi Y."/>
            <person name="Lorenzon L."/>
            <person name="Mandel J.R."/>
            <person name="Marage G."/>
            <person name="Marchand G."/>
            <person name="Marquand E."/>
            <person name="Bret-Mestries E."/>
            <person name="Morien E."/>
            <person name="Nambeesan S."/>
            <person name="Nguyen T."/>
            <person name="Pegot-Espagnet P."/>
            <person name="Pouilly N."/>
            <person name="Raftis F."/>
            <person name="Sallet E."/>
            <person name="Schiex T."/>
            <person name="Thomas J."/>
            <person name="Vandecasteele C."/>
            <person name="Vares D."/>
            <person name="Vear F."/>
            <person name="Vautrin S."/>
            <person name="Crespi M."/>
            <person name="Mangin B."/>
            <person name="Burke J.M."/>
            <person name="Salse J."/>
            <person name="Munos S."/>
            <person name="Vincourt P."/>
            <person name="Rieseberg L.H."/>
            <person name="Langlade N.B."/>
        </authorList>
    </citation>
    <scope>NUCLEOTIDE SEQUENCE</scope>
    <source>
        <tissue evidence="1">Leaves</tissue>
    </source>
</reference>
<dbReference type="Proteomes" id="UP000215914">
    <property type="component" value="Unassembled WGS sequence"/>
</dbReference>
<comment type="caution">
    <text evidence="1">The sequence shown here is derived from an EMBL/GenBank/DDBJ whole genome shotgun (WGS) entry which is preliminary data.</text>
</comment>
<dbReference type="AlphaFoldDB" id="A0A9K3J4J6"/>